<dbReference type="InterPro" id="IPR013784">
    <property type="entry name" value="Carb-bd-like_fold"/>
</dbReference>
<dbReference type="RefSeq" id="WP_371571622.1">
    <property type="nucleotide sequence ID" value="NZ_JASMRN010000013.1"/>
</dbReference>
<comment type="similarity">
    <text evidence="10 11">Belongs to the TonB-dependent receptor family.</text>
</comment>
<dbReference type="InterPro" id="IPR039426">
    <property type="entry name" value="TonB-dep_rcpt-like"/>
</dbReference>
<dbReference type="Gene3D" id="2.170.130.10">
    <property type="entry name" value="TonB-dependent receptor, plug domain"/>
    <property type="match status" value="1"/>
</dbReference>
<keyword evidence="2 10" id="KW-0813">Transport</keyword>
<evidence type="ECO:0000256" key="6">
    <source>
        <dbReference type="ARBA" id="ARBA00023077"/>
    </source>
</evidence>
<reference evidence="14 15" key="1">
    <citation type="submission" date="2023-05" db="EMBL/GenBank/DDBJ databases">
        <title>Adaptations of aquatic viruses from atmosphere-close ecosystems of the Central Arctic Ocean.</title>
        <authorList>
            <person name="Rahlff J."/>
            <person name="Holmfeldt K."/>
        </authorList>
    </citation>
    <scope>NUCLEOTIDE SEQUENCE [LARGE SCALE GENOMIC DNA]</scope>
    <source>
        <strain evidence="14 15">Arc14</strain>
    </source>
</reference>
<keyword evidence="3 10" id="KW-1134">Transmembrane beta strand</keyword>
<keyword evidence="6 11" id="KW-0798">TonB box</keyword>
<keyword evidence="7 10" id="KW-0472">Membrane</keyword>
<dbReference type="SUPFAM" id="SSF49452">
    <property type="entry name" value="Starch-binding domain-like"/>
    <property type="match status" value="1"/>
</dbReference>
<dbReference type="EMBL" id="JASMRN010000013">
    <property type="protein sequence ID" value="MEZ7516411.1"/>
    <property type="molecule type" value="Genomic_DNA"/>
</dbReference>
<dbReference type="Gene3D" id="2.40.170.20">
    <property type="entry name" value="TonB-dependent receptor, beta-barrel domain"/>
    <property type="match status" value="1"/>
</dbReference>
<dbReference type="Pfam" id="PF13620">
    <property type="entry name" value="CarboxypepD_reg"/>
    <property type="match status" value="1"/>
</dbReference>
<name>A0ABV4KGH5_9FLAO</name>
<dbReference type="InterPro" id="IPR012910">
    <property type="entry name" value="Plug_dom"/>
</dbReference>
<organism evidence="14 15">
    <name type="scientific">Flavobacterium frigidarium</name>
    <dbReference type="NCBI Taxonomy" id="99286"/>
    <lineage>
        <taxon>Bacteria</taxon>
        <taxon>Pseudomonadati</taxon>
        <taxon>Bacteroidota</taxon>
        <taxon>Flavobacteriia</taxon>
        <taxon>Flavobacteriales</taxon>
        <taxon>Flavobacteriaceae</taxon>
        <taxon>Flavobacterium</taxon>
    </lineage>
</organism>
<evidence type="ECO:0000256" key="10">
    <source>
        <dbReference type="PROSITE-ProRule" id="PRU01360"/>
    </source>
</evidence>
<keyword evidence="8 14" id="KW-0675">Receptor</keyword>
<accession>A0ABV4KGH5</accession>
<dbReference type="InterPro" id="IPR000531">
    <property type="entry name" value="Beta-barrel_TonB"/>
</dbReference>
<evidence type="ECO:0000256" key="11">
    <source>
        <dbReference type="RuleBase" id="RU003357"/>
    </source>
</evidence>
<keyword evidence="4 10" id="KW-0812">Transmembrane</keyword>
<evidence type="ECO:0000256" key="1">
    <source>
        <dbReference type="ARBA" id="ARBA00004571"/>
    </source>
</evidence>
<dbReference type="PANTHER" id="PTHR30069">
    <property type="entry name" value="TONB-DEPENDENT OUTER MEMBRANE RECEPTOR"/>
    <property type="match status" value="1"/>
</dbReference>
<dbReference type="PANTHER" id="PTHR30069:SF29">
    <property type="entry name" value="HEMOGLOBIN AND HEMOGLOBIN-HAPTOGLOBIN-BINDING PROTEIN 1-RELATED"/>
    <property type="match status" value="1"/>
</dbReference>
<evidence type="ECO:0000313" key="15">
    <source>
        <dbReference type="Proteomes" id="UP001568894"/>
    </source>
</evidence>
<evidence type="ECO:0000256" key="4">
    <source>
        <dbReference type="ARBA" id="ARBA00022692"/>
    </source>
</evidence>
<evidence type="ECO:0000256" key="3">
    <source>
        <dbReference type="ARBA" id="ARBA00022452"/>
    </source>
</evidence>
<evidence type="ECO:0000259" key="13">
    <source>
        <dbReference type="Pfam" id="PF07715"/>
    </source>
</evidence>
<dbReference type="Pfam" id="PF00593">
    <property type="entry name" value="TonB_dep_Rec_b-barrel"/>
    <property type="match status" value="1"/>
</dbReference>
<evidence type="ECO:0000256" key="2">
    <source>
        <dbReference type="ARBA" id="ARBA00022448"/>
    </source>
</evidence>
<sequence length="824" mass="92471">MTKKYIYYIALLLVTFSIYSQEKKATIYGKVTAENSVLEGIVVTVKGTSITTETKSDGSFTIVVPAGRTTITFQHPQYLTQTKTIELKPNVSNQINIKLKPNQLVNPKIDVDIETLNDVKILGKSKKKKIETTGFAVNVIETKEASLRNLTTNELLDRSVGVRVRQNGGVGSNVEYNLNGMSGSTIGLFLDGIELSTYGQSFNLNNIPLAMIERIEVYKGVLPSHLTGDYVGGAINVVLKKDVSQNSATAAVSYGSFNTVQADLGVTLRDKKSGLSFRGSGFYTYSDNNFETWGRSTTYVNHLQQIIRPYRAKRFNNTYKSIGTRIEAGFTNTKWADQFFIGYNGSSNYKEIPHGITMSVPYVGRFNETEAHVFLLNYAKKDFLAKGLALTVNAVRSNRSTYLQDTIGYAYNWDGNVREVIEFGERVPLKTMGGQQGPKTITNTDRKITNARSNLGYLIADEHRISLNHKYEATDRTDFDLLIPAYNDLATKGTLVKNILSINYEAQTFDKKLRTNILGKYTTNSSNQTRSEIVSTNGVNSIVKKDTLTYNSNFGYGATLSYNVKPKLFIIASTENSYIMPSESQLFGAPEINILPNLELEPEKNINYNLGFRWGALDVGNHNISLYANAFWRNGYKKITQQVVDVSQIQEESDADIQTTKYVNLGQTQARGFEAEITYSYNSRLNASLNFSKFNNVFKQELDESGASHSFYGQQVPNEPFLSANANLQYRFNDVFQKKSIVNAYYNVGYVGEYYIVWGQPDWSLTPSQLTHDLGVNYRFPSGKLVASLDIKNVTNAEIYDNFAIQKPGRGIYFKLNYIFTKFL</sequence>
<comment type="caution">
    <text evidence="14">The sequence shown here is derived from an EMBL/GenBank/DDBJ whole genome shotgun (WGS) entry which is preliminary data.</text>
</comment>
<dbReference type="Proteomes" id="UP001568894">
    <property type="component" value="Unassembled WGS sequence"/>
</dbReference>
<gene>
    <name evidence="14" type="ORF">QO192_14100</name>
</gene>
<evidence type="ECO:0000256" key="8">
    <source>
        <dbReference type="ARBA" id="ARBA00023170"/>
    </source>
</evidence>
<dbReference type="InterPro" id="IPR036942">
    <property type="entry name" value="Beta-barrel_TonB_sf"/>
</dbReference>
<dbReference type="Gene3D" id="2.60.40.1120">
    <property type="entry name" value="Carboxypeptidase-like, regulatory domain"/>
    <property type="match status" value="1"/>
</dbReference>
<feature type="domain" description="TonB-dependent receptor-like beta-barrel" evidence="12">
    <location>
        <begin position="323"/>
        <end position="794"/>
    </location>
</feature>
<keyword evidence="5" id="KW-0732">Signal</keyword>
<feature type="domain" description="TonB-dependent receptor plug" evidence="13">
    <location>
        <begin position="131"/>
        <end position="232"/>
    </location>
</feature>
<dbReference type="InterPro" id="IPR037066">
    <property type="entry name" value="Plug_dom_sf"/>
</dbReference>
<proteinExistence type="inferred from homology"/>
<comment type="subcellular location">
    <subcellularLocation>
        <location evidence="1 10">Cell outer membrane</location>
        <topology evidence="1 10">Multi-pass membrane protein</topology>
    </subcellularLocation>
</comment>
<keyword evidence="15" id="KW-1185">Reference proteome</keyword>
<evidence type="ECO:0000256" key="5">
    <source>
        <dbReference type="ARBA" id="ARBA00022729"/>
    </source>
</evidence>
<evidence type="ECO:0000259" key="12">
    <source>
        <dbReference type="Pfam" id="PF00593"/>
    </source>
</evidence>
<keyword evidence="9 10" id="KW-0998">Cell outer membrane</keyword>
<dbReference type="Pfam" id="PF07715">
    <property type="entry name" value="Plug"/>
    <property type="match status" value="1"/>
</dbReference>
<dbReference type="SUPFAM" id="SSF56935">
    <property type="entry name" value="Porins"/>
    <property type="match status" value="1"/>
</dbReference>
<dbReference type="PROSITE" id="PS52016">
    <property type="entry name" value="TONB_DEPENDENT_REC_3"/>
    <property type="match status" value="1"/>
</dbReference>
<protein>
    <submittedName>
        <fullName evidence="14">TonB-dependent receptor</fullName>
    </submittedName>
</protein>
<evidence type="ECO:0000313" key="14">
    <source>
        <dbReference type="EMBL" id="MEZ7516411.1"/>
    </source>
</evidence>
<evidence type="ECO:0000256" key="7">
    <source>
        <dbReference type="ARBA" id="ARBA00023136"/>
    </source>
</evidence>
<evidence type="ECO:0000256" key="9">
    <source>
        <dbReference type="ARBA" id="ARBA00023237"/>
    </source>
</evidence>